<evidence type="ECO:0000259" key="18">
    <source>
        <dbReference type="Pfam" id="PF17900"/>
    </source>
</evidence>
<evidence type="ECO:0000256" key="14">
    <source>
        <dbReference type="RuleBase" id="RU364040"/>
    </source>
</evidence>
<keyword evidence="10" id="KW-0449">Lipoprotein</keyword>
<dbReference type="Pfam" id="PF11838">
    <property type="entry name" value="ERAP1_C"/>
    <property type="match status" value="1"/>
</dbReference>
<evidence type="ECO:0000256" key="4">
    <source>
        <dbReference type="ARBA" id="ARBA00022622"/>
    </source>
</evidence>
<gene>
    <name evidence="19" type="primary">Dyak\GE10234</name>
    <name evidence="19" type="synonym">dyak_GLEANR_10177</name>
    <name evidence="19" type="synonym">GE10234</name>
    <name evidence="19" type="ORF">Dyak_GE10234</name>
</gene>
<feature type="binding site" evidence="12">
    <location>
        <position position="342"/>
    </location>
    <ligand>
        <name>Zn(2+)</name>
        <dbReference type="ChEBI" id="CHEBI:29105"/>
        <note>catalytic</note>
    </ligand>
</feature>
<evidence type="ECO:0000256" key="9">
    <source>
        <dbReference type="ARBA" id="ARBA00023049"/>
    </source>
</evidence>
<dbReference type="InterPro" id="IPR014782">
    <property type="entry name" value="Peptidase_M1_dom"/>
</dbReference>
<feature type="domain" description="Peptidase M1 membrane alanine aminopeptidase" evidence="16">
    <location>
        <begin position="268"/>
        <end position="494"/>
    </location>
</feature>
<dbReference type="SUPFAM" id="SSF63737">
    <property type="entry name" value="Leukotriene A4 hydrolase N-terminal domain"/>
    <property type="match status" value="1"/>
</dbReference>
<dbReference type="MEROPS" id="M01.A06"/>
<dbReference type="PANTHER" id="PTHR11533:SF299">
    <property type="entry name" value="AMINOPEPTIDASE"/>
    <property type="match status" value="1"/>
</dbReference>
<keyword evidence="6 12" id="KW-0479">Metal-binding</keyword>
<keyword evidence="20" id="KW-1185">Reference proteome</keyword>
<evidence type="ECO:0000313" key="19">
    <source>
        <dbReference type="EMBL" id="EDW97894.1"/>
    </source>
</evidence>
<keyword evidence="5 14" id="KW-0645">Protease</keyword>
<evidence type="ECO:0000256" key="3">
    <source>
        <dbReference type="ARBA" id="ARBA00022438"/>
    </source>
</evidence>
<dbReference type="InterPro" id="IPR050344">
    <property type="entry name" value="Peptidase_M1_aminopeptidases"/>
</dbReference>
<feature type="chain" id="PRO_5002822168" description="Aminopeptidase" evidence="15">
    <location>
        <begin position="28"/>
        <end position="972"/>
    </location>
</feature>
<dbReference type="GO" id="GO:0004177">
    <property type="term" value="F:aminopeptidase activity"/>
    <property type="evidence" value="ECO:0007669"/>
    <property type="project" value="UniProtKB-KW"/>
</dbReference>
<keyword evidence="4" id="KW-0325">Glycoprotein</keyword>
<evidence type="ECO:0000256" key="1">
    <source>
        <dbReference type="ARBA" id="ARBA00004609"/>
    </source>
</evidence>
<comment type="subcellular location">
    <subcellularLocation>
        <location evidence="1">Cell membrane</location>
        <topology evidence="1">Lipid-anchor</topology>
        <topology evidence="1">GPI-anchor</topology>
    </subcellularLocation>
</comment>
<protein>
    <recommendedName>
        <fullName evidence="14">Aminopeptidase</fullName>
        <ecNumber evidence="14">3.4.11.-</ecNumber>
    </recommendedName>
</protein>
<evidence type="ECO:0000256" key="8">
    <source>
        <dbReference type="ARBA" id="ARBA00022833"/>
    </source>
</evidence>
<feature type="binding site" evidence="12">
    <location>
        <position position="338"/>
    </location>
    <ligand>
        <name>Zn(2+)</name>
        <dbReference type="ChEBI" id="CHEBI:29105"/>
        <note>catalytic</note>
    </ligand>
</feature>
<comment type="similarity">
    <text evidence="2 14">Belongs to the peptidase M1 family.</text>
</comment>
<evidence type="ECO:0000256" key="6">
    <source>
        <dbReference type="ARBA" id="ARBA00022723"/>
    </source>
</evidence>
<name>B4PKU5_DROYA</name>
<dbReference type="GO" id="GO:0005886">
    <property type="term" value="C:plasma membrane"/>
    <property type="evidence" value="ECO:0007669"/>
    <property type="project" value="UniProtKB-SubCell"/>
</dbReference>
<dbReference type="FunFam" id="1.10.390.10:FF:000013">
    <property type="entry name" value="Aminopeptidase N"/>
    <property type="match status" value="1"/>
</dbReference>
<evidence type="ECO:0000259" key="17">
    <source>
        <dbReference type="Pfam" id="PF11838"/>
    </source>
</evidence>
<dbReference type="InterPro" id="IPR042097">
    <property type="entry name" value="Aminopeptidase_N-like_N_sf"/>
</dbReference>
<dbReference type="OrthoDB" id="10031169at2759"/>
<keyword evidence="7 14" id="KW-0378">Hydrolase</keyword>
<keyword evidence="9 14" id="KW-0482">Metalloprotease</keyword>
<dbReference type="OMA" id="SEHWWIP"/>
<evidence type="ECO:0000256" key="12">
    <source>
        <dbReference type="PIRSR" id="PIRSR634016-3"/>
    </source>
</evidence>
<feature type="binding site" evidence="12">
    <location>
        <position position="361"/>
    </location>
    <ligand>
        <name>Zn(2+)</name>
        <dbReference type="ChEBI" id="CHEBI:29105"/>
        <note>catalytic</note>
    </ligand>
</feature>
<dbReference type="SUPFAM" id="SSF55486">
    <property type="entry name" value="Metalloproteases ('zincins'), catalytic domain"/>
    <property type="match status" value="1"/>
</dbReference>
<organism evidence="19 20">
    <name type="scientific">Drosophila yakuba</name>
    <name type="common">Fruit fly</name>
    <dbReference type="NCBI Taxonomy" id="7245"/>
    <lineage>
        <taxon>Eukaryota</taxon>
        <taxon>Metazoa</taxon>
        <taxon>Ecdysozoa</taxon>
        <taxon>Arthropoda</taxon>
        <taxon>Hexapoda</taxon>
        <taxon>Insecta</taxon>
        <taxon>Pterygota</taxon>
        <taxon>Neoptera</taxon>
        <taxon>Endopterygota</taxon>
        <taxon>Diptera</taxon>
        <taxon>Brachycera</taxon>
        <taxon>Muscomorpha</taxon>
        <taxon>Ephydroidea</taxon>
        <taxon>Drosophilidae</taxon>
        <taxon>Drosophila</taxon>
        <taxon>Sophophora</taxon>
    </lineage>
</organism>
<dbReference type="PANTHER" id="PTHR11533">
    <property type="entry name" value="PROTEASE M1 ZINC METALLOPROTEASE"/>
    <property type="match status" value="1"/>
</dbReference>
<reference evidence="19 20" key="2">
    <citation type="journal article" date="2007" name="PLoS Biol.">
        <title>Principles of genome evolution in the Drosophila melanogaster species group.</title>
        <authorList>
            <person name="Ranz J.M."/>
            <person name="Maurin D."/>
            <person name="Chan Y.S."/>
            <person name="von Grotthuss M."/>
            <person name="Hillier L.W."/>
            <person name="Roote J."/>
            <person name="Ashburner M."/>
            <person name="Bergman C.M."/>
        </authorList>
    </citation>
    <scope>NUCLEOTIDE SEQUENCE [LARGE SCALE GENOMIC DNA]</scope>
    <source>
        <strain evidence="20">Tai18E2 / Tucson 14021-0261.01</strain>
    </source>
</reference>
<dbReference type="Gene3D" id="1.25.50.20">
    <property type="match status" value="1"/>
</dbReference>
<evidence type="ECO:0000256" key="2">
    <source>
        <dbReference type="ARBA" id="ARBA00010136"/>
    </source>
</evidence>
<dbReference type="GO" id="GO:0005615">
    <property type="term" value="C:extracellular space"/>
    <property type="evidence" value="ECO:0007669"/>
    <property type="project" value="TreeGrafter"/>
</dbReference>
<sequence>MIVPPSGVVVLVVLVTTLALLVSGSMGERQRSLRLPNATYPLFYQLHISTDIHKGQLLFSGNATIDVAIRQSTNEIVLHAKNLSDIEITVRRLTDEGSEIVDDLTHTLHPTAAFLIIHATENYMAFEEGQQYRLEILYTAIMASRPAGLYYMDYMDEETNRTVYVAATQCEPTYGRLIFPCYDEPGFKSNFSIKITHGSSHSAISNMPVKEVLSHGDLKTTSFYTTPPISTYLVAFVISDFESISETYRGITQSIYTSPTSKEKGQVALKNAVRTVAALEDYFGISYPLPKLDHVALKKNYGAAMENWGLITYKDVNLLKNVSSDTHKRKLDTITQNHEIAHQWFGNLVSPEWWTYTWMNEGFATYFSYVITDLINPDDKMMDMFINHEAESAYSYNSFFDVRPLSHYVEGEQDIMGVFDIISYKRGACVIKMFHHAFRQKPFVRGISHFLEKYRYSVANELNLFDALQSELQEDEYFSQQPWSSRIREIMLSWTHSEWLPIVMVTRNYENNTITFSQRSVHMKDELWWIPINFATTKSPNFADTQVDMFMPPQPRYTVALEDLKIQVSGKDWIIVNKQHTGFYLVRYDTDNLMAIARQLQTNHSVIHPINRLGLFRDLGPLIEHNEIEQVEVVFEMLKYLEFEEDVLIWNQVQDSIECLIRNLHGTSSQSLFNEFVRRLIGPTFRRVYVENGVNLPEDGMSHGILEIACSVDLPECLEYTRRLAKEYIIDKIYLRVEADYHAVIDSVLCMGVRYLSDQDFQRVIDMMQEIDRGSVYYDDIIYALRCTQSHRHLLYYLEGLMGENSTHMVLSELEDLMYLLYIYKSNLASRPIIWQYIERNYKFLCRAPNFLEHFKQLAGFVPRHQRLQFERLRQTIADHMMQEGLNTNQTLIAADSPLVGKKMKITENFQDKFEQQIHKWLLNELPQASGRSDALLSASLSAANGSSRPQGVLKEATRVLRSALRIVDMYR</sequence>
<evidence type="ECO:0000256" key="7">
    <source>
        <dbReference type="ARBA" id="ARBA00022801"/>
    </source>
</evidence>
<proteinExistence type="inferred from homology"/>
<evidence type="ECO:0000256" key="5">
    <source>
        <dbReference type="ARBA" id="ARBA00022670"/>
    </source>
</evidence>
<dbReference type="Gene3D" id="2.60.40.1910">
    <property type="match status" value="1"/>
</dbReference>
<keyword evidence="8 12" id="KW-0862">Zinc</keyword>
<feature type="site" description="Transition state stabilizer" evidence="13">
    <location>
        <position position="424"/>
    </location>
</feature>
<dbReference type="GO" id="GO:0098552">
    <property type="term" value="C:side of membrane"/>
    <property type="evidence" value="ECO:0007669"/>
    <property type="project" value="UniProtKB-KW"/>
</dbReference>
<evidence type="ECO:0000256" key="11">
    <source>
        <dbReference type="PIRSR" id="PIRSR634016-1"/>
    </source>
</evidence>
<keyword evidence="4" id="KW-0336">GPI-anchor</keyword>
<dbReference type="GO" id="GO:0005737">
    <property type="term" value="C:cytoplasm"/>
    <property type="evidence" value="ECO:0007669"/>
    <property type="project" value="TreeGrafter"/>
</dbReference>
<accession>B4PKU5</accession>
<evidence type="ECO:0000259" key="16">
    <source>
        <dbReference type="Pfam" id="PF01433"/>
    </source>
</evidence>
<dbReference type="GO" id="GO:0006508">
    <property type="term" value="P:proteolysis"/>
    <property type="evidence" value="ECO:0007669"/>
    <property type="project" value="UniProtKB-KW"/>
</dbReference>
<dbReference type="InterPro" id="IPR034016">
    <property type="entry name" value="M1_APN-typ"/>
</dbReference>
<dbReference type="EMBL" id="CM000160">
    <property type="protein sequence ID" value="EDW97894.1"/>
    <property type="molecule type" value="Genomic_DNA"/>
</dbReference>
<dbReference type="KEGG" id="dya:Dyak_GE10234"/>
<feature type="domain" description="Aminopeptidase N-like N-terminal" evidence="18">
    <location>
        <begin position="41"/>
        <end position="233"/>
    </location>
</feature>
<dbReference type="GO" id="GO:0008237">
    <property type="term" value="F:metallopeptidase activity"/>
    <property type="evidence" value="ECO:0007669"/>
    <property type="project" value="UniProtKB-KW"/>
</dbReference>
<dbReference type="Pfam" id="PF01433">
    <property type="entry name" value="Peptidase_M1"/>
    <property type="match status" value="1"/>
</dbReference>
<feature type="active site" description="Proton acceptor" evidence="11">
    <location>
        <position position="339"/>
    </location>
</feature>
<reference evidence="19 20" key="1">
    <citation type="journal article" date="2007" name="Nature">
        <title>Evolution of genes and genomes on the Drosophila phylogeny.</title>
        <authorList>
            <consortium name="Drosophila 12 Genomes Consortium"/>
            <person name="Clark A.G."/>
            <person name="Eisen M.B."/>
            <person name="Smith D.R."/>
            <person name="Bergman C.M."/>
            <person name="Oliver B."/>
            <person name="Markow T.A."/>
            <person name="Kaufman T.C."/>
            <person name="Kellis M."/>
            <person name="Gelbart W."/>
            <person name="Iyer V.N."/>
            <person name="Pollard D.A."/>
            <person name="Sackton T.B."/>
            <person name="Larracuente A.M."/>
            <person name="Singh N.D."/>
            <person name="Abad J.P."/>
            <person name="Abt D.N."/>
            <person name="Adryan B."/>
            <person name="Aguade M."/>
            <person name="Akashi H."/>
            <person name="Anderson W.W."/>
            <person name="Aquadro C.F."/>
            <person name="Ardell D.H."/>
            <person name="Arguello R."/>
            <person name="Artieri C.G."/>
            <person name="Barbash D.A."/>
            <person name="Barker D."/>
            <person name="Barsanti P."/>
            <person name="Batterham P."/>
            <person name="Batzoglou S."/>
            <person name="Begun D."/>
            <person name="Bhutkar A."/>
            <person name="Blanco E."/>
            <person name="Bosak S.A."/>
            <person name="Bradley R.K."/>
            <person name="Brand A.D."/>
            <person name="Brent M.R."/>
            <person name="Brooks A.N."/>
            <person name="Brown R.H."/>
            <person name="Butlin R.K."/>
            <person name="Caggese C."/>
            <person name="Calvi B.R."/>
            <person name="Bernardo de Carvalho A."/>
            <person name="Caspi A."/>
            <person name="Castrezana S."/>
            <person name="Celniker S.E."/>
            <person name="Chang J.L."/>
            <person name="Chapple C."/>
            <person name="Chatterji S."/>
            <person name="Chinwalla A."/>
            <person name="Civetta A."/>
            <person name="Clifton S.W."/>
            <person name="Comeron J.M."/>
            <person name="Costello J.C."/>
            <person name="Coyne J.A."/>
            <person name="Daub J."/>
            <person name="David R.G."/>
            <person name="Delcher A.L."/>
            <person name="Delehaunty K."/>
            <person name="Do C.B."/>
            <person name="Ebling H."/>
            <person name="Edwards K."/>
            <person name="Eickbush T."/>
            <person name="Evans J.D."/>
            <person name="Filipski A."/>
            <person name="Findeiss S."/>
            <person name="Freyhult E."/>
            <person name="Fulton L."/>
            <person name="Fulton R."/>
            <person name="Garcia A.C."/>
            <person name="Gardiner A."/>
            <person name="Garfield D.A."/>
            <person name="Garvin B.E."/>
            <person name="Gibson G."/>
            <person name="Gilbert D."/>
            <person name="Gnerre S."/>
            <person name="Godfrey J."/>
            <person name="Good R."/>
            <person name="Gotea V."/>
            <person name="Gravely B."/>
            <person name="Greenberg A.J."/>
            <person name="Griffiths-Jones S."/>
            <person name="Gross S."/>
            <person name="Guigo R."/>
            <person name="Gustafson E.A."/>
            <person name="Haerty W."/>
            <person name="Hahn M.W."/>
            <person name="Halligan D.L."/>
            <person name="Halpern A.L."/>
            <person name="Halter G.M."/>
            <person name="Han M.V."/>
            <person name="Heger A."/>
            <person name="Hillier L."/>
            <person name="Hinrichs A.S."/>
            <person name="Holmes I."/>
            <person name="Hoskins R.A."/>
            <person name="Hubisz M.J."/>
            <person name="Hultmark D."/>
            <person name="Huntley M.A."/>
            <person name="Jaffe D.B."/>
            <person name="Jagadeeshan S."/>
            <person name="Jeck W.R."/>
            <person name="Johnson J."/>
            <person name="Jones C.D."/>
            <person name="Jordan W.C."/>
            <person name="Karpen G.H."/>
            <person name="Kataoka E."/>
            <person name="Keightley P.D."/>
            <person name="Kheradpour P."/>
            <person name="Kirkness E.F."/>
            <person name="Koerich L.B."/>
            <person name="Kristiansen K."/>
            <person name="Kudrna D."/>
            <person name="Kulathinal R.J."/>
            <person name="Kumar S."/>
            <person name="Kwok R."/>
            <person name="Lander E."/>
            <person name="Langley C.H."/>
            <person name="Lapoint R."/>
            <person name="Lazzaro B.P."/>
            <person name="Lee S.J."/>
            <person name="Levesque L."/>
            <person name="Li R."/>
            <person name="Lin C.F."/>
            <person name="Lin M.F."/>
            <person name="Lindblad-Toh K."/>
            <person name="Llopart A."/>
            <person name="Long M."/>
            <person name="Low L."/>
            <person name="Lozovsky E."/>
            <person name="Lu J."/>
            <person name="Luo M."/>
            <person name="Machado C.A."/>
            <person name="Makalowski W."/>
            <person name="Marzo M."/>
            <person name="Matsuda M."/>
            <person name="Matzkin L."/>
            <person name="McAllister B."/>
            <person name="McBride C.S."/>
            <person name="McKernan B."/>
            <person name="McKernan K."/>
            <person name="Mendez-Lago M."/>
            <person name="Minx P."/>
            <person name="Mollenhauer M.U."/>
            <person name="Montooth K."/>
            <person name="Mount S.M."/>
            <person name="Mu X."/>
            <person name="Myers E."/>
            <person name="Negre B."/>
            <person name="Newfeld S."/>
            <person name="Nielsen R."/>
            <person name="Noor M.A."/>
            <person name="O'Grady P."/>
            <person name="Pachter L."/>
            <person name="Papaceit M."/>
            <person name="Parisi M.J."/>
            <person name="Parisi M."/>
            <person name="Parts L."/>
            <person name="Pedersen J.S."/>
            <person name="Pesole G."/>
            <person name="Phillippy A.M."/>
            <person name="Ponting C.P."/>
            <person name="Pop M."/>
            <person name="Porcelli D."/>
            <person name="Powell J.R."/>
            <person name="Prohaska S."/>
            <person name="Pruitt K."/>
            <person name="Puig M."/>
            <person name="Quesneville H."/>
            <person name="Ram K.R."/>
            <person name="Rand D."/>
            <person name="Rasmussen M.D."/>
            <person name="Reed L.K."/>
            <person name="Reenan R."/>
            <person name="Reily A."/>
            <person name="Remington K.A."/>
            <person name="Rieger T.T."/>
            <person name="Ritchie M.G."/>
            <person name="Robin C."/>
            <person name="Rogers Y.H."/>
            <person name="Rohde C."/>
            <person name="Rozas J."/>
            <person name="Rubenfield M.J."/>
            <person name="Ruiz A."/>
            <person name="Russo S."/>
            <person name="Salzberg S.L."/>
            <person name="Sanchez-Gracia A."/>
            <person name="Saranga D.J."/>
            <person name="Sato H."/>
            <person name="Schaeffer S.W."/>
            <person name="Schatz M.C."/>
            <person name="Schlenke T."/>
            <person name="Schwartz R."/>
            <person name="Segarra C."/>
            <person name="Singh R.S."/>
            <person name="Sirot L."/>
            <person name="Sirota M."/>
            <person name="Sisneros N.B."/>
            <person name="Smith C.D."/>
            <person name="Smith T.F."/>
            <person name="Spieth J."/>
            <person name="Stage D.E."/>
            <person name="Stark A."/>
            <person name="Stephan W."/>
            <person name="Strausberg R.L."/>
            <person name="Strempel S."/>
            <person name="Sturgill D."/>
            <person name="Sutton G."/>
            <person name="Sutton G.G."/>
            <person name="Tao W."/>
            <person name="Teichmann S."/>
            <person name="Tobari Y.N."/>
            <person name="Tomimura Y."/>
            <person name="Tsolas J.M."/>
            <person name="Valente V.L."/>
            <person name="Venter E."/>
            <person name="Venter J.C."/>
            <person name="Vicario S."/>
            <person name="Vieira F.G."/>
            <person name="Vilella A.J."/>
            <person name="Villasante A."/>
            <person name="Walenz B."/>
            <person name="Wang J."/>
            <person name="Wasserman M."/>
            <person name="Watts T."/>
            <person name="Wilson D."/>
            <person name="Wilson R.K."/>
            <person name="Wing R.A."/>
            <person name="Wolfner M.F."/>
            <person name="Wong A."/>
            <person name="Wong G.K."/>
            <person name="Wu C.I."/>
            <person name="Wu G."/>
            <person name="Yamamoto D."/>
            <person name="Yang H.P."/>
            <person name="Yang S.P."/>
            <person name="Yorke J.A."/>
            <person name="Yoshida K."/>
            <person name="Zdobnov E."/>
            <person name="Zhang P."/>
            <person name="Zhang Y."/>
            <person name="Zimin A.V."/>
            <person name="Baldwin J."/>
            <person name="Abdouelleil A."/>
            <person name="Abdulkadir J."/>
            <person name="Abebe A."/>
            <person name="Abera B."/>
            <person name="Abreu J."/>
            <person name="Acer S.C."/>
            <person name="Aftuck L."/>
            <person name="Alexander A."/>
            <person name="An P."/>
            <person name="Anderson E."/>
            <person name="Anderson S."/>
            <person name="Arachi H."/>
            <person name="Azer M."/>
            <person name="Bachantsang P."/>
            <person name="Barry A."/>
            <person name="Bayul T."/>
            <person name="Berlin A."/>
            <person name="Bessette D."/>
            <person name="Bloom T."/>
            <person name="Blye J."/>
            <person name="Boguslavskiy L."/>
            <person name="Bonnet C."/>
            <person name="Boukhgalter B."/>
            <person name="Bourzgui I."/>
            <person name="Brown A."/>
            <person name="Cahill P."/>
            <person name="Channer S."/>
            <person name="Cheshatsang Y."/>
            <person name="Chuda L."/>
            <person name="Citroen M."/>
            <person name="Collymore A."/>
            <person name="Cooke P."/>
            <person name="Costello M."/>
            <person name="D'Aco K."/>
            <person name="Daza R."/>
            <person name="De Haan G."/>
            <person name="DeGray S."/>
            <person name="DeMaso C."/>
            <person name="Dhargay N."/>
            <person name="Dooley K."/>
            <person name="Dooley E."/>
            <person name="Doricent M."/>
            <person name="Dorje P."/>
            <person name="Dorjee K."/>
            <person name="Dupes A."/>
            <person name="Elong R."/>
            <person name="Falk J."/>
            <person name="Farina A."/>
            <person name="Faro S."/>
            <person name="Ferguson D."/>
            <person name="Fisher S."/>
            <person name="Foley C.D."/>
            <person name="Franke A."/>
            <person name="Friedrich D."/>
            <person name="Gadbois L."/>
            <person name="Gearin G."/>
            <person name="Gearin C.R."/>
            <person name="Giannoukos G."/>
            <person name="Goode T."/>
            <person name="Graham J."/>
            <person name="Grandbois E."/>
            <person name="Grewal S."/>
            <person name="Gyaltsen K."/>
            <person name="Hafez N."/>
            <person name="Hagos B."/>
            <person name="Hall J."/>
            <person name="Henson C."/>
            <person name="Hollinger A."/>
            <person name="Honan T."/>
            <person name="Huard M.D."/>
            <person name="Hughes L."/>
            <person name="Hurhula B."/>
            <person name="Husby M.E."/>
            <person name="Kamat A."/>
            <person name="Kanga B."/>
            <person name="Kashin S."/>
            <person name="Khazanovich D."/>
            <person name="Kisner P."/>
            <person name="Lance K."/>
            <person name="Lara M."/>
            <person name="Lee W."/>
            <person name="Lennon N."/>
            <person name="Letendre F."/>
            <person name="LeVine R."/>
            <person name="Lipovsky A."/>
            <person name="Liu X."/>
            <person name="Liu J."/>
            <person name="Liu S."/>
            <person name="Lokyitsang T."/>
            <person name="Lokyitsang Y."/>
            <person name="Lubonja R."/>
            <person name="Lui A."/>
            <person name="MacDonald P."/>
            <person name="Magnisalis V."/>
            <person name="Maru K."/>
            <person name="Matthews C."/>
            <person name="McCusker W."/>
            <person name="McDonough S."/>
            <person name="Mehta T."/>
            <person name="Meldrim J."/>
            <person name="Meneus L."/>
            <person name="Mihai O."/>
            <person name="Mihalev A."/>
            <person name="Mihova T."/>
            <person name="Mittelman R."/>
            <person name="Mlenga V."/>
            <person name="Montmayeur A."/>
            <person name="Mulrain L."/>
            <person name="Navidi A."/>
            <person name="Naylor J."/>
            <person name="Negash T."/>
            <person name="Nguyen T."/>
            <person name="Nguyen N."/>
            <person name="Nicol R."/>
            <person name="Norbu C."/>
            <person name="Norbu N."/>
            <person name="Novod N."/>
            <person name="O'Neill B."/>
            <person name="Osman S."/>
            <person name="Markiewicz E."/>
            <person name="Oyono O.L."/>
            <person name="Patti C."/>
            <person name="Phunkhang P."/>
            <person name="Pierre F."/>
            <person name="Priest M."/>
            <person name="Raghuraman S."/>
            <person name="Rege F."/>
            <person name="Reyes R."/>
            <person name="Rise C."/>
            <person name="Rogov P."/>
            <person name="Ross K."/>
            <person name="Ryan E."/>
            <person name="Settipalli S."/>
            <person name="Shea T."/>
            <person name="Sherpa N."/>
            <person name="Shi L."/>
            <person name="Shih D."/>
            <person name="Sparrow T."/>
            <person name="Spaulding J."/>
            <person name="Stalker J."/>
            <person name="Stange-Thomann N."/>
            <person name="Stavropoulos S."/>
            <person name="Stone C."/>
            <person name="Strader C."/>
            <person name="Tesfaye S."/>
            <person name="Thomson T."/>
            <person name="Thoulutsang Y."/>
            <person name="Thoulutsang D."/>
            <person name="Topham K."/>
            <person name="Topping I."/>
            <person name="Tsamla T."/>
            <person name="Vassiliev H."/>
            <person name="Vo A."/>
            <person name="Wangchuk T."/>
            <person name="Wangdi T."/>
            <person name="Weiand M."/>
            <person name="Wilkinson J."/>
            <person name="Wilson A."/>
            <person name="Yadav S."/>
            <person name="Young G."/>
            <person name="Yu Q."/>
            <person name="Zembek L."/>
            <person name="Zhong D."/>
            <person name="Zimmer A."/>
            <person name="Zwirko Z."/>
            <person name="Jaffe D.B."/>
            <person name="Alvarez P."/>
            <person name="Brockman W."/>
            <person name="Butler J."/>
            <person name="Chin C."/>
            <person name="Gnerre S."/>
            <person name="Grabherr M."/>
            <person name="Kleber M."/>
            <person name="Mauceli E."/>
            <person name="MacCallum I."/>
        </authorList>
    </citation>
    <scope>NUCLEOTIDE SEQUENCE [LARGE SCALE GENOMIC DNA]</scope>
    <source>
        <strain evidence="20">Tai18E2 / Tucson 14021-0261.01</strain>
    </source>
</reference>
<dbReference type="InterPro" id="IPR024571">
    <property type="entry name" value="ERAP1-like_C_dom"/>
</dbReference>
<evidence type="ECO:0000256" key="15">
    <source>
        <dbReference type="SAM" id="SignalP"/>
    </source>
</evidence>
<dbReference type="eggNOG" id="KOG1046">
    <property type="taxonomic scope" value="Eukaryota"/>
</dbReference>
<dbReference type="SMR" id="B4PKU5"/>
<dbReference type="PhylomeDB" id="B4PKU5"/>
<dbReference type="HOGENOM" id="CLU_003705_2_0_1"/>
<keyword evidence="3 14" id="KW-0031">Aminopeptidase</keyword>
<dbReference type="InterPro" id="IPR001930">
    <property type="entry name" value="Peptidase_M1"/>
</dbReference>
<dbReference type="Pfam" id="PF17900">
    <property type="entry name" value="Peptidase_M1_N"/>
    <property type="match status" value="1"/>
</dbReference>
<dbReference type="Proteomes" id="UP000002282">
    <property type="component" value="Chromosome 3R"/>
</dbReference>
<evidence type="ECO:0000256" key="13">
    <source>
        <dbReference type="PIRSR" id="PIRSR634016-4"/>
    </source>
</evidence>
<keyword evidence="4" id="KW-0472">Membrane</keyword>
<dbReference type="Gene3D" id="2.60.40.1730">
    <property type="entry name" value="tricorn interacting facor f3 domain"/>
    <property type="match status" value="1"/>
</dbReference>
<dbReference type="InterPro" id="IPR027268">
    <property type="entry name" value="Peptidase_M4/M1_CTD_sf"/>
</dbReference>
<dbReference type="EC" id="3.4.11.-" evidence="14"/>
<evidence type="ECO:0000256" key="10">
    <source>
        <dbReference type="ARBA" id="ARBA00023288"/>
    </source>
</evidence>
<comment type="cofactor">
    <cofactor evidence="12 14">
        <name>Zn(2+)</name>
        <dbReference type="ChEBI" id="CHEBI:29105"/>
    </cofactor>
    <text evidence="12 14">Binds 1 zinc ion per subunit.</text>
</comment>
<dbReference type="Gene3D" id="1.10.390.10">
    <property type="entry name" value="Neutral Protease Domain 2"/>
    <property type="match status" value="1"/>
</dbReference>
<dbReference type="InterPro" id="IPR045357">
    <property type="entry name" value="Aminopeptidase_N-like_N"/>
</dbReference>
<dbReference type="PRINTS" id="PR00756">
    <property type="entry name" value="ALADIPTASE"/>
</dbReference>
<evidence type="ECO:0000313" key="20">
    <source>
        <dbReference type="Proteomes" id="UP000002282"/>
    </source>
</evidence>
<dbReference type="AlphaFoldDB" id="B4PKU5"/>
<dbReference type="FunFam" id="2.60.40.1730:FF:000016">
    <property type="entry name" value="Aminopeptidase"/>
    <property type="match status" value="1"/>
</dbReference>
<dbReference type="CDD" id="cd09601">
    <property type="entry name" value="M1_APN-Q_like"/>
    <property type="match status" value="1"/>
</dbReference>
<feature type="signal peptide" evidence="15">
    <location>
        <begin position="1"/>
        <end position="27"/>
    </location>
</feature>
<feature type="domain" description="ERAP1-like C-terminal" evidence="17">
    <location>
        <begin position="573"/>
        <end position="847"/>
    </location>
</feature>
<keyword evidence="15" id="KW-0732">Signal</keyword>
<dbReference type="GO" id="GO:0008270">
    <property type="term" value="F:zinc ion binding"/>
    <property type="evidence" value="ECO:0007669"/>
    <property type="project" value="UniProtKB-UniRule"/>
</dbReference>